<feature type="compositionally biased region" description="Low complexity" evidence="1">
    <location>
        <begin position="18"/>
        <end position="35"/>
    </location>
</feature>
<evidence type="ECO:0000256" key="1">
    <source>
        <dbReference type="SAM" id="MobiDB-lite"/>
    </source>
</evidence>
<feature type="compositionally biased region" description="Low complexity" evidence="1">
    <location>
        <begin position="80"/>
        <end position="93"/>
    </location>
</feature>
<dbReference type="Proteomes" id="UP000000702">
    <property type="component" value="Unassembled WGS sequence"/>
</dbReference>
<comment type="caution">
    <text evidence="2">The sequence shown here is derived from an EMBL/GenBank/DDBJ whole genome shotgun (WGS) entry which is preliminary data.</text>
</comment>
<keyword evidence="3" id="KW-1185">Reference proteome</keyword>
<feature type="compositionally biased region" description="Polar residues" evidence="1">
    <location>
        <begin position="94"/>
        <end position="128"/>
    </location>
</feature>
<proteinExistence type="predicted"/>
<accession>F9W5J9</accession>
<evidence type="ECO:0000313" key="3">
    <source>
        <dbReference type="Proteomes" id="UP000000702"/>
    </source>
</evidence>
<name>F9W5J9_TRYCI</name>
<reference evidence="2 3" key="2">
    <citation type="journal article" date="2012" name="Proc. Natl. Acad. Sci. U.S.A.">
        <title>Antigenic diversity is generated by distinct evolutionary mechanisms in African trypanosome species.</title>
        <authorList>
            <person name="Jackson A.P."/>
            <person name="Berry A."/>
            <person name="Aslett M."/>
            <person name="Allison H.C."/>
            <person name="Burton P."/>
            <person name="Vavrova-Anderson J."/>
            <person name="Brown R."/>
            <person name="Browne H."/>
            <person name="Corton N."/>
            <person name="Hauser H."/>
            <person name="Gamble J."/>
            <person name="Gilderthorp R."/>
            <person name="Marcello L."/>
            <person name="McQuillan J."/>
            <person name="Otto T.D."/>
            <person name="Quail M.A."/>
            <person name="Sanders M.J."/>
            <person name="van Tonder A."/>
            <person name="Ginger M.L."/>
            <person name="Field M.C."/>
            <person name="Barry J.D."/>
            <person name="Hertz-Fowler C."/>
            <person name="Berriman M."/>
        </authorList>
    </citation>
    <scope>NUCLEOTIDE SEQUENCE [LARGE SCALE GENOMIC DNA]</scope>
    <source>
        <strain evidence="2 3">IL3000</strain>
    </source>
</reference>
<reference evidence="3" key="1">
    <citation type="submission" date="2011-07" db="EMBL/GenBank/DDBJ databases">
        <title>Divergent evolution of antigenic variation in African trypanosomes.</title>
        <authorList>
            <person name="Jackson A.P."/>
            <person name="Berry A."/>
            <person name="Allison H.C."/>
            <person name="Burton P."/>
            <person name="Anderson J."/>
            <person name="Aslett M."/>
            <person name="Brown R."/>
            <person name="Corton N."/>
            <person name="Harris D."/>
            <person name="Hauser H."/>
            <person name="Gamble J."/>
            <person name="Gilderthorp R."/>
            <person name="McQuillan J."/>
            <person name="Quail M.A."/>
            <person name="Sanders M."/>
            <person name="Van Tonder A."/>
            <person name="Ginger M.L."/>
            <person name="Donelson J.E."/>
            <person name="Field M.C."/>
            <person name="Barry J.D."/>
            <person name="Berriman M."/>
            <person name="Hertz-Fowler C."/>
        </authorList>
    </citation>
    <scope>NUCLEOTIDE SEQUENCE [LARGE SCALE GENOMIC DNA]</scope>
    <source>
        <strain evidence="3">IL3000</strain>
    </source>
</reference>
<feature type="compositionally biased region" description="Basic residues" evidence="1">
    <location>
        <begin position="1"/>
        <end position="10"/>
    </location>
</feature>
<feature type="region of interest" description="Disordered" evidence="1">
    <location>
        <begin position="202"/>
        <end position="222"/>
    </location>
</feature>
<dbReference type="AlphaFoldDB" id="F9W5J9"/>
<evidence type="ECO:0000313" key="2">
    <source>
        <dbReference type="EMBL" id="CCD12451.1"/>
    </source>
</evidence>
<gene>
    <name evidence="2" type="ORF">TCIL3000_0_33300</name>
</gene>
<dbReference type="VEuPathDB" id="TriTrypDB:TcIL3000_0_33300"/>
<feature type="region of interest" description="Disordered" evidence="1">
    <location>
        <begin position="1"/>
        <end position="129"/>
    </location>
</feature>
<protein>
    <submittedName>
        <fullName evidence="2">WGS project CAEQ00000000 data, annotated contig 1334</fullName>
    </submittedName>
</protein>
<dbReference type="EMBL" id="CAEQ01000723">
    <property type="protein sequence ID" value="CCD12451.1"/>
    <property type="molecule type" value="Genomic_DNA"/>
</dbReference>
<sequence>MTPKSKKKNLTPKVASATPTRSHTSTSMSMQSTNSGANREGAANHTRRSQTSVRSGTPPPPRLSQSIRSGGASAGEGTHSTTRSTRRQTSLSRGNTPRGSVNQGSVRSGTPGKQSNGRGATPNPNGSLQEMPISQLLSRLLNNTRLGDMRPDICRFDANSKEDVRYLYEVQHRAYPEFRSVTRRGNTEIANRMLRSRVFDFINEPEPPAKPPQAAKSPRALKSDDGLGALTRFIYSAEGRPVSPHGRRRCLTPSNRNAVVSDPILCKGHPLTPRLGKYRPPVRTQSNLGRDLVVSDQSAEAATPRPRIRSLSGVRTFEARQPALTIPPRRKAGICISALQDHVANKDNDIFGVRRRREYDEQQRRVRVESAARSVSPRVARSLSIEKGEETPAPVDWALYSTK</sequence>
<dbReference type="OMA" id="NGCAKNS"/>
<organism evidence="2 3">
    <name type="scientific">Trypanosoma congolense (strain IL3000)</name>
    <dbReference type="NCBI Taxonomy" id="1068625"/>
    <lineage>
        <taxon>Eukaryota</taxon>
        <taxon>Discoba</taxon>
        <taxon>Euglenozoa</taxon>
        <taxon>Kinetoplastea</taxon>
        <taxon>Metakinetoplastina</taxon>
        <taxon>Trypanosomatida</taxon>
        <taxon>Trypanosomatidae</taxon>
        <taxon>Trypanosoma</taxon>
        <taxon>Nannomonas</taxon>
    </lineage>
</organism>